<proteinExistence type="predicted"/>
<dbReference type="GO" id="GO:0032483">
    <property type="term" value="P:regulation of Rab protein signal transduction"/>
    <property type="evidence" value="ECO:0007669"/>
    <property type="project" value="TreeGrafter"/>
</dbReference>
<dbReference type="AlphaFoldDB" id="A0AA35QU58"/>
<feature type="compositionally biased region" description="Basic and acidic residues" evidence="1">
    <location>
        <begin position="56"/>
        <end position="65"/>
    </location>
</feature>
<dbReference type="PANTHER" id="PTHR12296:SF30">
    <property type="entry name" value="DENN DOMAIN-CONTAINING PROTEIN CRAG"/>
    <property type="match status" value="1"/>
</dbReference>
<feature type="compositionally biased region" description="Basic and acidic residues" evidence="1">
    <location>
        <begin position="1"/>
        <end position="15"/>
    </location>
</feature>
<feature type="region of interest" description="Disordered" evidence="1">
    <location>
        <begin position="1"/>
        <end position="146"/>
    </location>
</feature>
<protein>
    <submittedName>
        <fullName evidence="2">C-myc promoter-binding protein</fullName>
    </submittedName>
</protein>
<organism evidence="2 3">
    <name type="scientific">Geodia barretti</name>
    <name type="common">Barrett's horny sponge</name>
    <dbReference type="NCBI Taxonomy" id="519541"/>
    <lineage>
        <taxon>Eukaryota</taxon>
        <taxon>Metazoa</taxon>
        <taxon>Porifera</taxon>
        <taxon>Demospongiae</taxon>
        <taxon>Heteroscleromorpha</taxon>
        <taxon>Tetractinellida</taxon>
        <taxon>Astrophorina</taxon>
        <taxon>Geodiidae</taxon>
        <taxon>Geodia</taxon>
    </lineage>
</organism>
<reference evidence="2" key="1">
    <citation type="submission" date="2023-03" db="EMBL/GenBank/DDBJ databases">
        <authorList>
            <person name="Steffen K."/>
            <person name="Cardenas P."/>
        </authorList>
    </citation>
    <scope>NUCLEOTIDE SEQUENCE</scope>
</reference>
<dbReference type="Proteomes" id="UP001174909">
    <property type="component" value="Unassembled WGS sequence"/>
</dbReference>
<dbReference type="EMBL" id="CASHTH010000136">
    <property type="protein sequence ID" value="CAI7992068.1"/>
    <property type="molecule type" value="Genomic_DNA"/>
</dbReference>
<dbReference type="InterPro" id="IPR051696">
    <property type="entry name" value="DENN_Domain_GEFs"/>
</dbReference>
<feature type="compositionally biased region" description="Pro residues" evidence="1">
    <location>
        <begin position="130"/>
        <end position="140"/>
    </location>
</feature>
<gene>
    <name evidence="2" type="ORF">GBAR_LOCUS915</name>
</gene>
<dbReference type="GO" id="GO:0031410">
    <property type="term" value="C:cytoplasmic vesicle"/>
    <property type="evidence" value="ECO:0007669"/>
    <property type="project" value="TreeGrafter"/>
</dbReference>
<evidence type="ECO:0000313" key="2">
    <source>
        <dbReference type="EMBL" id="CAI7992068.1"/>
    </source>
</evidence>
<feature type="compositionally biased region" description="Basic and acidic residues" evidence="1">
    <location>
        <begin position="85"/>
        <end position="110"/>
    </location>
</feature>
<comment type="caution">
    <text evidence="2">The sequence shown here is derived from an EMBL/GenBank/DDBJ whole genome shotgun (WGS) entry which is preliminary data.</text>
</comment>
<feature type="compositionally biased region" description="Low complexity" evidence="1">
    <location>
        <begin position="66"/>
        <end position="77"/>
    </location>
</feature>
<evidence type="ECO:0000256" key="1">
    <source>
        <dbReference type="SAM" id="MobiDB-lite"/>
    </source>
</evidence>
<feature type="region of interest" description="Disordered" evidence="1">
    <location>
        <begin position="384"/>
        <end position="409"/>
    </location>
</feature>
<feature type="region of interest" description="Disordered" evidence="1">
    <location>
        <begin position="319"/>
        <end position="343"/>
    </location>
</feature>
<sequence>MRGGARNEGREETDRPLSSSESSHSRGLVAAGREGGGREERGVISSRKPPLPPGVRESRRDHDKQQQQQQQQKECQQTKSVETVLLKEEAGREEVREGGRSHQLSEDTTRRYVAQMKARGHKRASSAPIPYQPPAPPPPSSSDLPLAPHIEVREATEDNRTTHVERVREREEPEVVVPYLSPVVLRKELETIISQDGGDILSREELATSSPSVYWNLVWYFSRLQLPTYLPLLTLWNFTRTHRELRKQSVQMKVDLMWDKRYPGTPDPLYLMWLGKVPRVMQLPSSPGLTRSDSATQLQSLVAKTQWGQLTSVLHSLLEDRQSTPPSDSQGTPPPAELKPRPHRSVYRETLFFKAAIMGSINVDQFDQEFRQAVQRLPRPLTALLTSDDLPPSPRARHCRTDFGSLQVT</sequence>
<dbReference type="GO" id="GO:0005085">
    <property type="term" value="F:guanyl-nucleotide exchange factor activity"/>
    <property type="evidence" value="ECO:0007669"/>
    <property type="project" value="UniProtKB-ARBA"/>
</dbReference>
<dbReference type="PANTHER" id="PTHR12296">
    <property type="entry name" value="DENN DOMAIN-CONTAINING PROTEIN 4"/>
    <property type="match status" value="1"/>
</dbReference>
<keyword evidence="3" id="KW-1185">Reference proteome</keyword>
<evidence type="ECO:0000313" key="3">
    <source>
        <dbReference type="Proteomes" id="UP001174909"/>
    </source>
</evidence>
<accession>A0AA35QU58</accession>
<name>A0AA35QU58_GEOBA</name>